<evidence type="ECO:0000313" key="2">
    <source>
        <dbReference type="Proteomes" id="UP000503440"/>
    </source>
</evidence>
<sequence>MPHIHLEYSDHLHALEMKPLLSRINRTLVENGLFGNASDIKSRAICQQDYVIGLDESAQAYVHAKISILKGRSTALKQEISRTVLEVLQDYLPPQNELTLQLCVEILEMDPDIYSKAIIRP</sequence>
<reference evidence="1 2" key="1">
    <citation type="submission" date="2019-09" db="EMBL/GenBank/DDBJ databases">
        <title>Non-baumannii Acinetobacter spp. carrying blaNDM-1 isolated in China.</title>
        <authorList>
            <person name="Cui C."/>
            <person name="Chen C."/>
            <person name="Sun J."/>
            <person name="Liu Y."/>
        </authorList>
    </citation>
    <scope>NUCLEOTIDE SEQUENCE [LARGE SCALE GENOMIC DNA]</scope>
    <source>
        <strain evidence="1 2">B18</strain>
    </source>
</reference>
<dbReference type="GO" id="GO:0008704">
    <property type="term" value="F:5-carboxymethyl-2-hydroxymuconate delta-isomerase activity"/>
    <property type="evidence" value="ECO:0007669"/>
    <property type="project" value="InterPro"/>
</dbReference>
<dbReference type="AlphaFoldDB" id="A0A6C0Y488"/>
<dbReference type="SUPFAM" id="SSF55331">
    <property type="entry name" value="Tautomerase/MIF"/>
    <property type="match status" value="1"/>
</dbReference>
<evidence type="ECO:0000313" key="1">
    <source>
        <dbReference type="EMBL" id="QIC70983.1"/>
    </source>
</evidence>
<dbReference type="EMBL" id="CP044455">
    <property type="protein sequence ID" value="QIC70983.1"/>
    <property type="molecule type" value="Genomic_DNA"/>
</dbReference>
<dbReference type="Gene3D" id="3.30.429.10">
    <property type="entry name" value="Macrophage Migration Inhibitory Factor"/>
    <property type="match status" value="1"/>
</dbReference>
<name>A0A6C0Y488_9GAMM</name>
<dbReference type="PANTHER" id="PTHR37950:SF1">
    <property type="entry name" value="4-HYDROXYPHENYLACETATE CATABOLISM PROTEIN"/>
    <property type="match status" value="1"/>
</dbReference>
<dbReference type="CDD" id="cd00580">
    <property type="entry name" value="CHMI"/>
    <property type="match status" value="1"/>
</dbReference>
<proteinExistence type="predicted"/>
<protein>
    <submittedName>
        <fullName evidence="1">5-carboxymethyl-2-hydroxymuconate Delta-isomerase</fullName>
    </submittedName>
</protein>
<dbReference type="Proteomes" id="UP000503440">
    <property type="component" value="Chromosome"/>
</dbReference>
<dbReference type="InterPro" id="IPR014347">
    <property type="entry name" value="Tautomerase/MIF_sf"/>
</dbReference>
<accession>A0A6C0Y488</accession>
<organism evidence="1 2">
    <name type="scientific">Acinetobacter indicus</name>
    <dbReference type="NCBI Taxonomy" id="756892"/>
    <lineage>
        <taxon>Bacteria</taxon>
        <taxon>Pseudomonadati</taxon>
        <taxon>Pseudomonadota</taxon>
        <taxon>Gammaproteobacteria</taxon>
        <taxon>Moraxellales</taxon>
        <taxon>Moraxellaceae</taxon>
        <taxon>Acinetobacter</taxon>
    </lineage>
</organism>
<gene>
    <name evidence="1" type="ORF">FSC09_11475</name>
</gene>
<dbReference type="RefSeq" id="WP_127800833.1">
    <property type="nucleotide sequence ID" value="NZ_CAXNYR010000026.1"/>
</dbReference>
<dbReference type="Pfam" id="PF02962">
    <property type="entry name" value="CHMI"/>
    <property type="match status" value="1"/>
</dbReference>
<dbReference type="InterPro" id="IPR004220">
    <property type="entry name" value="5-COMe_2-OHmuconate_Isoase"/>
</dbReference>
<dbReference type="PANTHER" id="PTHR37950">
    <property type="entry name" value="4-HYDROXYPHENYLACETATE CATABOLISM PROTEIN"/>
    <property type="match status" value="1"/>
</dbReference>
<keyword evidence="1" id="KW-0413">Isomerase</keyword>